<evidence type="ECO:0000256" key="3">
    <source>
        <dbReference type="ARBA" id="ARBA00023163"/>
    </source>
</evidence>
<dbReference type="PANTHER" id="PTHR43537">
    <property type="entry name" value="TRANSCRIPTIONAL REGULATOR, GNTR FAMILY"/>
    <property type="match status" value="1"/>
</dbReference>
<sequence length="238" mass="25691">MMFIMNLSDSWTPRQQVVSRTSAAEEVFNTIRKGIHSGEIPLGTKLSSEATLAASFGVSRSVIREALRSTATLGLTKTETGRGTFVISAHPTNDLMLGTYTAVDLYEARPHIEIPAAGLAATRRTSDDLEQLQGIIAEMEAEDDHLAWVELDTEFHAAIAKASKNSLFARIVGDIRGSLARQSETVNVVSGRREPSNKEHRAIVDAIAAQDKAAAEAAMAFHLRAVQVAVDHILGKDS</sequence>
<organism evidence="5 6">
    <name type="scientific">Corynebacterium callunae DSM 20147</name>
    <dbReference type="NCBI Taxonomy" id="1121353"/>
    <lineage>
        <taxon>Bacteria</taxon>
        <taxon>Bacillati</taxon>
        <taxon>Actinomycetota</taxon>
        <taxon>Actinomycetes</taxon>
        <taxon>Mycobacteriales</taxon>
        <taxon>Corynebacteriaceae</taxon>
        <taxon>Corynebacterium</taxon>
    </lineage>
</organism>
<dbReference type="CDD" id="cd07377">
    <property type="entry name" value="WHTH_GntR"/>
    <property type="match status" value="1"/>
</dbReference>
<dbReference type="PANTHER" id="PTHR43537:SF5">
    <property type="entry name" value="UXU OPERON TRANSCRIPTIONAL REGULATOR"/>
    <property type="match status" value="1"/>
</dbReference>
<keyword evidence="1" id="KW-0805">Transcription regulation</keyword>
<dbReference type="GO" id="GO:0003677">
    <property type="term" value="F:DNA binding"/>
    <property type="evidence" value="ECO:0007669"/>
    <property type="project" value="UniProtKB-KW"/>
</dbReference>
<dbReference type="SUPFAM" id="SSF46785">
    <property type="entry name" value="Winged helix' DNA-binding domain"/>
    <property type="match status" value="1"/>
</dbReference>
<dbReference type="eggNOG" id="COG2186">
    <property type="taxonomic scope" value="Bacteria"/>
</dbReference>
<evidence type="ECO:0000259" key="4">
    <source>
        <dbReference type="PROSITE" id="PS50949"/>
    </source>
</evidence>
<dbReference type="GO" id="GO:0003700">
    <property type="term" value="F:DNA-binding transcription factor activity"/>
    <property type="evidence" value="ECO:0007669"/>
    <property type="project" value="InterPro"/>
</dbReference>
<evidence type="ECO:0000256" key="2">
    <source>
        <dbReference type="ARBA" id="ARBA00023125"/>
    </source>
</evidence>
<evidence type="ECO:0000313" key="6">
    <source>
        <dbReference type="Proteomes" id="UP000011760"/>
    </source>
</evidence>
<dbReference type="Pfam" id="PF07729">
    <property type="entry name" value="FCD"/>
    <property type="match status" value="1"/>
</dbReference>
<protein>
    <recommendedName>
        <fullName evidence="4">HTH gntR-type domain-containing protein</fullName>
    </recommendedName>
</protein>
<dbReference type="SUPFAM" id="SSF48008">
    <property type="entry name" value="GntR ligand-binding domain-like"/>
    <property type="match status" value="1"/>
</dbReference>
<dbReference type="Proteomes" id="UP000011760">
    <property type="component" value="Chromosome"/>
</dbReference>
<dbReference type="PRINTS" id="PR00035">
    <property type="entry name" value="HTHGNTR"/>
</dbReference>
<keyword evidence="3" id="KW-0804">Transcription</keyword>
<proteinExistence type="predicted"/>
<keyword evidence="2" id="KW-0238">DNA-binding</keyword>
<feature type="domain" description="HTH gntR-type" evidence="4">
    <location>
        <begin position="21"/>
        <end position="89"/>
    </location>
</feature>
<dbReference type="STRING" id="1121353.H924_12255"/>
<dbReference type="InterPro" id="IPR036390">
    <property type="entry name" value="WH_DNA-bd_sf"/>
</dbReference>
<keyword evidence="6" id="KW-1185">Reference proteome</keyword>
<dbReference type="InterPro" id="IPR008920">
    <property type="entry name" value="TF_FadR/GntR_C"/>
</dbReference>
<dbReference type="OrthoDB" id="3571145at2"/>
<dbReference type="KEGG" id="ccn:H924_12255"/>
<dbReference type="Gene3D" id="1.10.10.10">
    <property type="entry name" value="Winged helix-like DNA-binding domain superfamily/Winged helix DNA-binding domain"/>
    <property type="match status" value="1"/>
</dbReference>
<dbReference type="SMART" id="SM00345">
    <property type="entry name" value="HTH_GNTR"/>
    <property type="match status" value="1"/>
</dbReference>
<dbReference type="Pfam" id="PF00392">
    <property type="entry name" value="GntR"/>
    <property type="match status" value="1"/>
</dbReference>
<dbReference type="Gene3D" id="1.20.120.530">
    <property type="entry name" value="GntR ligand-binding domain-like"/>
    <property type="match status" value="1"/>
</dbReference>
<accession>M1UNQ0</accession>
<dbReference type="PATRIC" id="fig|1121353.3.peg.2506"/>
<dbReference type="InterPro" id="IPR011711">
    <property type="entry name" value="GntR_C"/>
</dbReference>
<dbReference type="RefSeq" id="WP_015652300.1">
    <property type="nucleotide sequence ID" value="NC_020506.1"/>
</dbReference>
<dbReference type="EMBL" id="CP004354">
    <property type="protein sequence ID" value="AGG67874.1"/>
    <property type="molecule type" value="Genomic_DNA"/>
</dbReference>
<evidence type="ECO:0000313" key="5">
    <source>
        <dbReference type="EMBL" id="AGG67874.1"/>
    </source>
</evidence>
<gene>
    <name evidence="5" type="ORF">H924_12255</name>
</gene>
<dbReference type="PROSITE" id="PS50949">
    <property type="entry name" value="HTH_GNTR"/>
    <property type="match status" value="1"/>
</dbReference>
<dbReference type="InterPro" id="IPR000524">
    <property type="entry name" value="Tscrpt_reg_HTH_GntR"/>
</dbReference>
<name>M1UNQ0_9CORY</name>
<dbReference type="AlphaFoldDB" id="M1UNQ0"/>
<dbReference type="HOGENOM" id="CLU_017584_9_1_11"/>
<dbReference type="InterPro" id="IPR036388">
    <property type="entry name" value="WH-like_DNA-bd_sf"/>
</dbReference>
<reference evidence="5 6" key="1">
    <citation type="submission" date="2013-02" db="EMBL/GenBank/DDBJ databases">
        <title>The complete genome sequence of Corynebacterium callunae DSM 20147.</title>
        <authorList>
            <person name="Ruckert C."/>
            <person name="Albersmeier A."/>
            <person name="Kalinowski J."/>
        </authorList>
    </citation>
    <scope>NUCLEOTIDE SEQUENCE [LARGE SCALE GENOMIC DNA]</scope>
    <source>
        <strain evidence="5 6">DSM 20147</strain>
    </source>
</reference>
<evidence type="ECO:0000256" key="1">
    <source>
        <dbReference type="ARBA" id="ARBA00023015"/>
    </source>
</evidence>
<dbReference type="SMART" id="SM00895">
    <property type="entry name" value="FCD"/>
    <property type="match status" value="1"/>
</dbReference>